<dbReference type="Pfam" id="PF00563">
    <property type="entry name" value="EAL"/>
    <property type="match status" value="1"/>
</dbReference>
<dbReference type="PROSITE" id="PS50883">
    <property type="entry name" value="EAL"/>
    <property type="match status" value="1"/>
</dbReference>
<dbReference type="InterPro" id="IPR052155">
    <property type="entry name" value="Biofilm_reg_signaling"/>
</dbReference>
<accession>A0A368NY49</accession>
<dbReference type="EMBL" id="QUSG01000001">
    <property type="protein sequence ID" value="KAA3531960.1"/>
    <property type="molecule type" value="Genomic_DNA"/>
</dbReference>
<keyword evidence="2" id="KW-0812">Transmembrane</keyword>
<dbReference type="InterPro" id="IPR000160">
    <property type="entry name" value="GGDEF_dom"/>
</dbReference>
<gene>
    <name evidence="5" type="ORF">DXT89_00835</name>
</gene>
<dbReference type="InterPro" id="IPR035919">
    <property type="entry name" value="EAL_sf"/>
</dbReference>
<dbReference type="InterPro" id="IPR000014">
    <property type="entry name" value="PAS"/>
</dbReference>
<organism evidence="5 6">
    <name type="scientific">Agrobacterium vitis</name>
    <name type="common">Rhizobium vitis</name>
    <dbReference type="NCBI Taxonomy" id="373"/>
    <lineage>
        <taxon>Bacteria</taxon>
        <taxon>Pseudomonadati</taxon>
        <taxon>Pseudomonadota</taxon>
        <taxon>Alphaproteobacteria</taxon>
        <taxon>Hyphomicrobiales</taxon>
        <taxon>Rhizobiaceae</taxon>
        <taxon>Rhizobium/Agrobacterium group</taxon>
        <taxon>Agrobacterium</taxon>
    </lineage>
</organism>
<dbReference type="SUPFAM" id="SSF141868">
    <property type="entry name" value="EAL domain-like"/>
    <property type="match status" value="1"/>
</dbReference>
<dbReference type="CDD" id="cd01949">
    <property type="entry name" value="GGDEF"/>
    <property type="match status" value="1"/>
</dbReference>
<dbReference type="FunFam" id="3.30.70.270:FF:000001">
    <property type="entry name" value="Diguanylate cyclase domain protein"/>
    <property type="match status" value="1"/>
</dbReference>
<dbReference type="OrthoDB" id="9814202at2"/>
<keyword evidence="2" id="KW-1133">Transmembrane helix</keyword>
<dbReference type="Pfam" id="PF00990">
    <property type="entry name" value="GGDEF"/>
    <property type="match status" value="1"/>
</dbReference>
<dbReference type="InterPro" id="IPR029787">
    <property type="entry name" value="Nucleotide_cyclase"/>
</dbReference>
<dbReference type="NCBIfam" id="TIGR00254">
    <property type="entry name" value="GGDEF"/>
    <property type="match status" value="1"/>
</dbReference>
<dbReference type="PANTHER" id="PTHR44757:SF2">
    <property type="entry name" value="BIOFILM ARCHITECTURE MAINTENANCE PROTEIN MBAA"/>
    <property type="match status" value="1"/>
</dbReference>
<feature type="domain" description="GGDEF" evidence="4">
    <location>
        <begin position="653"/>
        <end position="786"/>
    </location>
</feature>
<feature type="domain" description="EAL" evidence="3">
    <location>
        <begin position="795"/>
        <end position="1046"/>
    </location>
</feature>
<keyword evidence="2" id="KW-0472">Membrane</keyword>
<dbReference type="InterPro" id="IPR043128">
    <property type="entry name" value="Rev_trsase/Diguanyl_cyclase"/>
</dbReference>
<proteinExistence type="predicted"/>
<dbReference type="Gene3D" id="3.20.20.450">
    <property type="entry name" value="EAL domain"/>
    <property type="match status" value="1"/>
</dbReference>
<evidence type="ECO:0000313" key="6">
    <source>
        <dbReference type="Proteomes" id="UP000436911"/>
    </source>
</evidence>
<dbReference type="SUPFAM" id="SSF55073">
    <property type="entry name" value="Nucleotide cyclase"/>
    <property type="match status" value="1"/>
</dbReference>
<evidence type="ECO:0000259" key="3">
    <source>
        <dbReference type="PROSITE" id="PS50883"/>
    </source>
</evidence>
<comment type="caution">
    <text evidence="5">The sequence shown here is derived from an EMBL/GenBank/DDBJ whole genome shotgun (WGS) entry which is preliminary data.</text>
</comment>
<dbReference type="PANTHER" id="PTHR44757">
    <property type="entry name" value="DIGUANYLATE CYCLASE DGCP"/>
    <property type="match status" value="1"/>
</dbReference>
<evidence type="ECO:0000256" key="2">
    <source>
        <dbReference type="SAM" id="Phobius"/>
    </source>
</evidence>
<dbReference type="Pfam" id="PF08447">
    <property type="entry name" value="PAS_3"/>
    <property type="match status" value="2"/>
</dbReference>
<dbReference type="GO" id="GO:0003824">
    <property type="term" value="F:catalytic activity"/>
    <property type="evidence" value="ECO:0007669"/>
    <property type="project" value="UniProtKB-ARBA"/>
</dbReference>
<protein>
    <submittedName>
        <fullName evidence="5">EAL domain-containing protein</fullName>
    </submittedName>
</protein>
<dbReference type="SUPFAM" id="SSF55785">
    <property type="entry name" value="PYP-like sensor domain (PAS domain)"/>
    <property type="match status" value="2"/>
</dbReference>
<sequence length="1051" mass="116364">MTRYNVYGRIMTEFANPADLPTRRSGNVAMLLLALAFVLLTSLLAYIGYLNITDYRSQLRGQVQADLQRVRGMMTQRTEENFFALRHLVHALSPREGALASPQTEGLVRGILRERPEFRALALARGTVVEQVWTQKGLSPSSNMTIGPDSDTDMQLQDDGQLQLNITAADATPSPIHVRAILDTAKFIQSAIADGTTAPVGNGPAIEIAVMVQTASGIRTVFGSPSLAAQDLISPDLAKQNMTGENPEILTMALQGGTLQVYGRPRAGWQQKPQDHSHFVMALVAVDLAFAAPLCGIAMLVISRAKRRRALQQMEDKYRALTRRFELAMDSSNIGMWELATDNPTLHQDSRAAQLHGAGSGGDLDQDMACWLETVHPEDRAKAQAHVMACQQGENSQDYRVVLESGVIRTLRSVGSHADASGHNRVTGLVWDITADVAMQNDLRAAKESSDIKNAELELALDELSIREQQLESLSYRFELALDSYGCGVWEHDFSTGHTVWDERMCYLYNIPATTSHVTDAMWLSKIHKDDHEMLMEAARNVAKQHTRLNTSQRVLLDQGGTRWVRSVGQVHVDRNGRKKLIGISFDVTADVLLTEELRTAKAEAEARNIELELTKNRIEFNALHDPLTGLANRRKLDIALDSLTRQSQANRSRFTILHLDLDRFKEINDTLGHAAGDAMLVNAARVLSRHMNSGDLVARIGGDEFVVLLHGPIDAKAAAELAERIIQDINVPVDFEGFICRCGVSIGIAEAKGLRTDARKILINADLALYEAKRQGRNCFQFFTDNLQANIVSSKRIADELLHALENDEITAWYQPQFCANSMQLVGAEALVRWQHPTRGILPSNSFLKVAEDLNVMARIDQIVLELALKDKMRWAAMGVKLPKISVNVSSRRLHDAGLIETLESLSISPGEISFELVESIFLDESEDIATTNIERIKALGIDIEIDDFGTGHTSIISLLKLQPKRLKIDRQLVMPLLNSSRERAMVRSIIDIARSLGVATVAEGVESIAHAQILRELGCDLLQGYAFAKPLPFEEFGRFALQTDRQMAS</sequence>
<dbReference type="SMART" id="SM00052">
    <property type="entry name" value="EAL"/>
    <property type="match status" value="1"/>
</dbReference>
<dbReference type="CDD" id="cd01948">
    <property type="entry name" value="EAL"/>
    <property type="match status" value="1"/>
</dbReference>
<dbReference type="InterPro" id="IPR035965">
    <property type="entry name" value="PAS-like_dom_sf"/>
</dbReference>
<dbReference type="SMART" id="SM00091">
    <property type="entry name" value="PAS"/>
    <property type="match status" value="2"/>
</dbReference>
<feature type="coiled-coil region" evidence="1">
    <location>
        <begin position="304"/>
        <end position="331"/>
    </location>
</feature>
<keyword evidence="1" id="KW-0175">Coiled coil</keyword>
<dbReference type="Gene3D" id="3.30.450.20">
    <property type="entry name" value="PAS domain"/>
    <property type="match status" value="2"/>
</dbReference>
<dbReference type="InterPro" id="IPR001633">
    <property type="entry name" value="EAL_dom"/>
</dbReference>
<dbReference type="PROSITE" id="PS50887">
    <property type="entry name" value="GGDEF"/>
    <property type="match status" value="1"/>
</dbReference>
<feature type="transmembrane region" description="Helical" evidence="2">
    <location>
        <begin position="279"/>
        <end position="302"/>
    </location>
</feature>
<reference evidence="5 6" key="1">
    <citation type="submission" date="2018-08" db="EMBL/GenBank/DDBJ databases">
        <title>Genome sequencing of Agrobacterium vitis strain ICMP 10754.</title>
        <authorList>
            <person name="Visnovsky S.B."/>
            <person name="Pitman A.R."/>
        </authorList>
    </citation>
    <scope>NUCLEOTIDE SEQUENCE [LARGE SCALE GENOMIC DNA]</scope>
    <source>
        <strain evidence="5 6">ICMP 10754</strain>
    </source>
</reference>
<evidence type="ECO:0000313" key="5">
    <source>
        <dbReference type="EMBL" id="KAA3531960.1"/>
    </source>
</evidence>
<evidence type="ECO:0000259" key="4">
    <source>
        <dbReference type="PROSITE" id="PS50887"/>
    </source>
</evidence>
<feature type="transmembrane region" description="Helical" evidence="2">
    <location>
        <begin position="28"/>
        <end position="50"/>
    </location>
</feature>
<name>A0A368NY49_AGRVI</name>
<dbReference type="SMART" id="SM00267">
    <property type="entry name" value="GGDEF"/>
    <property type="match status" value="1"/>
</dbReference>
<dbReference type="InterPro" id="IPR013655">
    <property type="entry name" value="PAS_fold_3"/>
</dbReference>
<dbReference type="AlphaFoldDB" id="A0A368NY49"/>
<dbReference type="Proteomes" id="UP000436911">
    <property type="component" value="Unassembled WGS sequence"/>
</dbReference>
<dbReference type="Gene3D" id="3.30.70.270">
    <property type="match status" value="1"/>
</dbReference>
<evidence type="ECO:0000256" key="1">
    <source>
        <dbReference type="SAM" id="Coils"/>
    </source>
</evidence>